<keyword evidence="3" id="KW-1185">Reference proteome</keyword>
<evidence type="ECO:0000313" key="2">
    <source>
        <dbReference type="EMBL" id="MDA3627826.1"/>
    </source>
</evidence>
<keyword evidence="1" id="KW-0472">Membrane</keyword>
<keyword evidence="1" id="KW-1133">Transmembrane helix</keyword>
<keyword evidence="1" id="KW-0812">Transmembrane</keyword>
<dbReference type="EMBL" id="JAQGLA010000034">
    <property type="protein sequence ID" value="MDA3627826.1"/>
    <property type="molecule type" value="Genomic_DNA"/>
</dbReference>
<sequence>MNARPPVGHRVFRWVLVVVFAVALLLSTYWLLTDYVQSFTTP</sequence>
<dbReference type="RefSeq" id="WP_270950522.1">
    <property type="nucleotide sequence ID" value="NZ_JAQGLA010000034.1"/>
</dbReference>
<protein>
    <submittedName>
        <fullName evidence="2">Uncharacterized protein</fullName>
    </submittedName>
</protein>
<dbReference type="Proteomes" id="UP001210380">
    <property type="component" value="Unassembled WGS sequence"/>
</dbReference>
<name>A0ABT4V332_9PSEU</name>
<comment type="caution">
    <text evidence="2">The sequence shown here is derived from an EMBL/GenBank/DDBJ whole genome shotgun (WGS) entry which is preliminary data.</text>
</comment>
<accession>A0ABT4V332</accession>
<reference evidence="2 3" key="1">
    <citation type="submission" date="2022-11" db="EMBL/GenBank/DDBJ databases">
        <title>Draft genome sequence of Saccharopolyspora sp. WRP15-2 isolated from rhizosphere soils of wild rice in Thailand.</title>
        <authorList>
            <person name="Duangmal K."/>
            <person name="Kammanee S."/>
            <person name="Muangham S."/>
        </authorList>
    </citation>
    <scope>NUCLEOTIDE SEQUENCE [LARGE SCALE GENOMIC DNA]</scope>
    <source>
        <strain evidence="2 3">WRP15-2</strain>
    </source>
</reference>
<feature type="transmembrane region" description="Helical" evidence="1">
    <location>
        <begin position="12"/>
        <end position="32"/>
    </location>
</feature>
<evidence type="ECO:0000313" key="3">
    <source>
        <dbReference type="Proteomes" id="UP001210380"/>
    </source>
</evidence>
<proteinExistence type="predicted"/>
<evidence type="ECO:0000256" key="1">
    <source>
        <dbReference type="SAM" id="Phobius"/>
    </source>
</evidence>
<gene>
    <name evidence="2" type="ORF">OU415_20490</name>
</gene>
<organism evidence="2 3">
    <name type="scientific">Saccharopolyspora oryzae</name>
    <dbReference type="NCBI Taxonomy" id="2997343"/>
    <lineage>
        <taxon>Bacteria</taxon>
        <taxon>Bacillati</taxon>
        <taxon>Actinomycetota</taxon>
        <taxon>Actinomycetes</taxon>
        <taxon>Pseudonocardiales</taxon>
        <taxon>Pseudonocardiaceae</taxon>
        <taxon>Saccharopolyspora</taxon>
    </lineage>
</organism>